<sequence length="148" mass="16996">MITHEQIFRKVIHLVTLIVLYVLLLGIIVGMFNVFQNIGYVWLTKGGFGQVVYSVLTIFVLIDFFKAFSDYHVHERIRLTYVSDATIMIVLREVTVLIYSHEFESDLLLVFSVLLLVLGIIRAIAVKFPPSESSYSISPIKEKNIEEE</sequence>
<proteinExistence type="predicted"/>
<evidence type="ECO:0000256" key="1">
    <source>
        <dbReference type="ARBA" id="ARBA00004651"/>
    </source>
</evidence>
<name>A0AA51UEN7_9EURY</name>
<evidence type="ECO:0000313" key="7">
    <source>
        <dbReference type="EMBL" id="WMW21748.1"/>
    </source>
</evidence>
<dbReference type="GeneID" id="84230518"/>
<keyword evidence="5 6" id="KW-0472">Membrane</keyword>
<dbReference type="GO" id="GO:0005886">
    <property type="term" value="C:plasma membrane"/>
    <property type="evidence" value="ECO:0007669"/>
    <property type="project" value="UniProtKB-SubCell"/>
</dbReference>
<keyword evidence="2" id="KW-1003">Cell membrane</keyword>
<keyword evidence="4 6" id="KW-1133">Transmembrane helix</keyword>
<dbReference type="KEGG" id="mmav:RE476_10215"/>
<keyword evidence="3 6" id="KW-0812">Transmembrane</keyword>
<comment type="subcellular location">
    <subcellularLocation>
        <location evidence="1">Cell membrane</location>
        <topology evidence="1">Multi-pass membrane protein</topology>
    </subcellularLocation>
</comment>
<evidence type="ECO:0000256" key="6">
    <source>
        <dbReference type="SAM" id="Phobius"/>
    </source>
</evidence>
<dbReference type="InterPro" id="IPR020948">
    <property type="entry name" value="P_starv_induced_PsiE-like"/>
</dbReference>
<evidence type="ECO:0000256" key="4">
    <source>
        <dbReference type="ARBA" id="ARBA00022989"/>
    </source>
</evidence>
<feature type="transmembrane region" description="Helical" evidence="6">
    <location>
        <begin position="107"/>
        <end position="125"/>
    </location>
</feature>
<organism evidence="7 8">
    <name type="scientific">Methanolobus mangrovi</name>
    <dbReference type="NCBI Taxonomy" id="3072977"/>
    <lineage>
        <taxon>Archaea</taxon>
        <taxon>Methanobacteriati</taxon>
        <taxon>Methanobacteriota</taxon>
        <taxon>Stenosarchaea group</taxon>
        <taxon>Methanomicrobia</taxon>
        <taxon>Methanosarcinales</taxon>
        <taxon>Methanosarcinaceae</taxon>
        <taxon>Methanolobus</taxon>
    </lineage>
</organism>
<evidence type="ECO:0000313" key="8">
    <source>
        <dbReference type="Proteomes" id="UP001183006"/>
    </source>
</evidence>
<accession>A0AA51UEN7</accession>
<reference evidence="7" key="1">
    <citation type="submission" date="2023-08" db="EMBL/GenBank/DDBJ databases">
        <title>Methanolobus mangrovi sp. nov. and Methanolobus sediminis sp. nov, two novel methylotrophic methanogens isolated from mangrove sediments in China.</title>
        <authorList>
            <person name="Zhou J."/>
        </authorList>
    </citation>
    <scope>NUCLEOTIDE SEQUENCE</scope>
    <source>
        <strain evidence="7">FTZ2</strain>
    </source>
</reference>
<protein>
    <submittedName>
        <fullName evidence="7">Phosphate-starvation-inducible PsiE family protein</fullName>
    </submittedName>
</protein>
<evidence type="ECO:0000256" key="3">
    <source>
        <dbReference type="ARBA" id="ARBA00022692"/>
    </source>
</evidence>
<feature type="transmembrane region" description="Helical" evidence="6">
    <location>
        <begin position="47"/>
        <end position="69"/>
    </location>
</feature>
<dbReference type="EMBL" id="CP133594">
    <property type="protein sequence ID" value="WMW21748.1"/>
    <property type="molecule type" value="Genomic_DNA"/>
</dbReference>
<dbReference type="Pfam" id="PF06146">
    <property type="entry name" value="PsiE"/>
    <property type="match status" value="1"/>
</dbReference>
<evidence type="ECO:0000256" key="5">
    <source>
        <dbReference type="ARBA" id="ARBA00023136"/>
    </source>
</evidence>
<evidence type="ECO:0000256" key="2">
    <source>
        <dbReference type="ARBA" id="ARBA00022475"/>
    </source>
</evidence>
<gene>
    <name evidence="7" type="ORF">RE476_10215</name>
</gene>
<feature type="transmembrane region" description="Helical" evidence="6">
    <location>
        <begin position="12"/>
        <end position="35"/>
    </location>
</feature>
<keyword evidence="8" id="KW-1185">Reference proteome</keyword>
<dbReference type="Proteomes" id="UP001183006">
    <property type="component" value="Chromosome"/>
</dbReference>
<dbReference type="RefSeq" id="WP_309307538.1">
    <property type="nucleotide sequence ID" value="NZ_CP133594.1"/>
</dbReference>
<dbReference type="AlphaFoldDB" id="A0AA51UEN7"/>